<reference evidence="2 3" key="1">
    <citation type="submission" date="2022-08" db="EMBL/GenBank/DDBJ databases">
        <title>Myroides zhujiangensis sp. nov., a novel bacterium isolated from sediment in the Pearl River Estuary.</title>
        <authorList>
            <person name="Cui L."/>
        </authorList>
    </citation>
    <scope>NUCLEOTIDE SEQUENCE [LARGE SCALE GENOMIC DNA]</scope>
    <source>
        <strain evidence="2 3">SCSIO 72103</strain>
    </source>
</reference>
<dbReference type="RefSeq" id="WP_257499784.1">
    <property type="nucleotide sequence ID" value="NZ_CP102382.1"/>
</dbReference>
<keyword evidence="1" id="KW-0812">Transmembrane</keyword>
<proteinExistence type="predicted"/>
<evidence type="ECO:0000313" key="3">
    <source>
        <dbReference type="Proteomes" id="UP001317001"/>
    </source>
</evidence>
<feature type="transmembrane region" description="Helical" evidence="1">
    <location>
        <begin position="214"/>
        <end position="233"/>
    </location>
</feature>
<evidence type="ECO:0000313" key="2">
    <source>
        <dbReference type="EMBL" id="UUV21864.1"/>
    </source>
</evidence>
<dbReference type="EMBL" id="CP102382">
    <property type="protein sequence ID" value="UUV21864.1"/>
    <property type="molecule type" value="Genomic_DNA"/>
</dbReference>
<keyword evidence="1" id="KW-1133">Transmembrane helix</keyword>
<evidence type="ECO:0000256" key="1">
    <source>
        <dbReference type="SAM" id="Phobius"/>
    </source>
</evidence>
<evidence type="ECO:0008006" key="4">
    <source>
        <dbReference type="Google" id="ProtNLM"/>
    </source>
</evidence>
<gene>
    <name evidence="2" type="ORF">NPX36_02080</name>
</gene>
<accession>A0ABY5NTG8</accession>
<dbReference type="Proteomes" id="UP001317001">
    <property type="component" value="Chromosome"/>
</dbReference>
<name>A0ABY5NTG8_9FLAO</name>
<protein>
    <recommendedName>
        <fullName evidence="4">DUF937 domain-containing protein</fullName>
    </recommendedName>
</protein>
<sequence length="258" mass="28973">MENPLVTQVKQYISPTFISSLAISTNENETAMHNAFDVAIPALLLKMHYKGDAYLRAMFTEVQQIFNNAANDYSFKFDKSETVLQDFLGTDKHDFADKISSFSNISDESAHAVLKTAFVGIIDYFQNLDAQFELSSIQTVITNNLSSLKAMIPAGLGMLETVNTTVNEPTPIHTETREHADSTIHNVVNNNEENQFKTKESAYEEPQKGGTANLFKYALIPLFLGVVVIFFLYRGCNRERTIEEAVMHNDSLENHSDN</sequence>
<organism evidence="2 3">
    <name type="scientific">Paenimyroides aestuarii</name>
    <dbReference type="NCBI Taxonomy" id="2968490"/>
    <lineage>
        <taxon>Bacteria</taxon>
        <taxon>Pseudomonadati</taxon>
        <taxon>Bacteroidota</taxon>
        <taxon>Flavobacteriia</taxon>
        <taxon>Flavobacteriales</taxon>
        <taxon>Flavobacteriaceae</taxon>
        <taxon>Paenimyroides</taxon>
    </lineage>
</organism>
<keyword evidence="3" id="KW-1185">Reference proteome</keyword>
<keyword evidence="1" id="KW-0472">Membrane</keyword>